<evidence type="ECO:0000313" key="4">
    <source>
        <dbReference type="Proteomes" id="UP000253529"/>
    </source>
</evidence>
<comment type="similarity">
    <text evidence="1">Belongs to the pseudomonas-type ThrB family.</text>
</comment>
<reference evidence="3 4" key="1">
    <citation type="submission" date="2018-06" db="EMBL/GenBank/DDBJ databases">
        <title>Genomic Encyclopedia of Type Strains, Phase IV (KMG-IV): sequencing the most valuable type-strain genomes for metagenomic binning, comparative biology and taxonomic classification.</title>
        <authorList>
            <person name="Goeker M."/>
        </authorList>
    </citation>
    <scope>NUCLEOTIDE SEQUENCE [LARGE SCALE GENOMIC DNA]</scope>
    <source>
        <strain evidence="3 4">DSM 24875</strain>
    </source>
</reference>
<evidence type="ECO:0000256" key="1">
    <source>
        <dbReference type="ARBA" id="ARBA00038240"/>
    </source>
</evidence>
<keyword evidence="4" id="KW-1185">Reference proteome</keyword>
<name>A0A366F3K0_9HYPH</name>
<dbReference type="Gene3D" id="3.90.1200.10">
    <property type="match status" value="1"/>
</dbReference>
<dbReference type="Proteomes" id="UP000253529">
    <property type="component" value="Unassembled WGS sequence"/>
</dbReference>
<dbReference type="PANTHER" id="PTHR21064">
    <property type="entry name" value="AMINOGLYCOSIDE PHOSPHOTRANSFERASE DOMAIN-CONTAINING PROTEIN-RELATED"/>
    <property type="match status" value="1"/>
</dbReference>
<organism evidence="3 4">
    <name type="scientific">Roseiarcus fermentans</name>
    <dbReference type="NCBI Taxonomy" id="1473586"/>
    <lineage>
        <taxon>Bacteria</taxon>
        <taxon>Pseudomonadati</taxon>
        <taxon>Pseudomonadota</taxon>
        <taxon>Alphaproteobacteria</taxon>
        <taxon>Hyphomicrobiales</taxon>
        <taxon>Roseiarcaceae</taxon>
        <taxon>Roseiarcus</taxon>
    </lineage>
</organism>
<dbReference type="InterPro" id="IPR002575">
    <property type="entry name" value="Aminoglycoside_PTrfase"/>
</dbReference>
<dbReference type="InterPro" id="IPR011009">
    <property type="entry name" value="Kinase-like_dom_sf"/>
</dbReference>
<dbReference type="AlphaFoldDB" id="A0A366F3K0"/>
<gene>
    <name evidence="3" type="ORF">DFR50_12214</name>
</gene>
<evidence type="ECO:0000313" key="3">
    <source>
        <dbReference type="EMBL" id="RBP09177.1"/>
    </source>
</evidence>
<dbReference type="InterPro" id="IPR050249">
    <property type="entry name" value="Pseudomonas-type_ThrB"/>
</dbReference>
<dbReference type="Gene3D" id="3.30.200.20">
    <property type="entry name" value="Phosphorylase Kinase, domain 1"/>
    <property type="match status" value="1"/>
</dbReference>
<dbReference type="PANTHER" id="PTHR21064:SF6">
    <property type="entry name" value="AMINOGLYCOSIDE PHOSPHOTRANSFERASE DOMAIN-CONTAINING PROTEIN"/>
    <property type="match status" value="1"/>
</dbReference>
<evidence type="ECO:0000259" key="2">
    <source>
        <dbReference type="Pfam" id="PF01636"/>
    </source>
</evidence>
<accession>A0A366F3K0</accession>
<dbReference type="EMBL" id="QNRK01000022">
    <property type="protein sequence ID" value="RBP09177.1"/>
    <property type="molecule type" value="Genomic_DNA"/>
</dbReference>
<dbReference type="SUPFAM" id="SSF56112">
    <property type="entry name" value="Protein kinase-like (PK-like)"/>
    <property type="match status" value="1"/>
</dbReference>
<proteinExistence type="inferred from homology"/>
<comment type="caution">
    <text evidence="3">The sequence shown here is derived from an EMBL/GenBank/DDBJ whole genome shotgun (WGS) entry which is preliminary data.</text>
</comment>
<keyword evidence="3" id="KW-0808">Transferase</keyword>
<dbReference type="Pfam" id="PF01636">
    <property type="entry name" value="APH"/>
    <property type="match status" value="1"/>
</dbReference>
<feature type="domain" description="Aminoglycoside phosphotransferase" evidence="2">
    <location>
        <begin position="51"/>
        <end position="267"/>
    </location>
</feature>
<dbReference type="GO" id="GO:0009088">
    <property type="term" value="P:threonine biosynthetic process"/>
    <property type="evidence" value="ECO:0007669"/>
    <property type="project" value="TreeGrafter"/>
</dbReference>
<protein>
    <submittedName>
        <fullName evidence="3">Ser/Thr protein kinase RdoA (MazF antagonist)</fullName>
    </submittedName>
</protein>
<dbReference type="GO" id="GO:0004413">
    <property type="term" value="F:homoserine kinase activity"/>
    <property type="evidence" value="ECO:0007669"/>
    <property type="project" value="TreeGrafter"/>
</dbReference>
<sequence length="336" mass="37051">MGFAQRANAKSFMDFEPVYSTPRAEAVARFLAERYAVATPLDCRMLNRGFNDVYLVVTASGDRYVFRISHLRARGAADVAAETAFLAHLDRMGVPVAAPIATREGALFVRGLSPEGLREGVLFRALDGRAPDPGCADARANGVTLAMVHDAASSFSPPSSRYTLDLDHLLRRPLARLEKSGLIESAATSAEFEGVASRTAQAIESLDLTWTYCHGDCHGFNARMTDAGAAAFFDFDDGGPGYLAYDLAVFLWAKVSFGRKQHASWRAFLEGYQSVRTIAPNDLEAAHAFVIVRHIWLIGEYSSRTEEWGREPARWVGREIEFLKAWQAETMTGRLF</sequence>
<keyword evidence="3" id="KW-0418">Kinase</keyword>